<sequence length="449" mass="49870">MIQPTKWIFLPFMWLSLQPAGVAMHSLTYIYTAFSKPVELPGLHEFTAMGLLDNKMIDYFDSDNQNKVPKQDFMKKQMPAEYWEKGTQSRQSKQQWFKVNINILMKRMRQNDTDVHILQWMHGCKGEMLPDGKLEYRHGTDMYSYDGTDFLSFDDNDSTWVAPTAASLQTKRKWDEVQVLKEYTKGYLETECMDWLSKFVEFGKQIDAIPPKVHVFSKKANSERNIILSCMATGFYPKDILLQIKRNGRVLTKEDGVSSTGTRPNGDETYQRTDGVEILRTDVSTYTCEVKHVASGMHVEKEWDHTLPSGSGSIIGAGVGVLLVLLLLAVLAVLLVLYKKGKLGRSRFLNAGGSSNSSNSTDSTSDGSDEALKTVTIKGSDKSVDSAGTKDSGVRDRDIEASEALMKGSDESVDSAGTKDSGVPGDTPSLTSSHQSSPTSSLQGGEYLR</sequence>
<accession>A0ACB9WX54</accession>
<dbReference type="Proteomes" id="UP001057452">
    <property type="component" value="Chromosome 11"/>
</dbReference>
<organism evidence="1 2">
    <name type="scientific">Chaenocephalus aceratus</name>
    <name type="common">Blackfin icefish</name>
    <name type="synonym">Chaenichthys aceratus</name>
    <dbReference type="NCBI Taxonomy" id="36190"/>
    <lineage>
        <taxon>Eukaryota</taxon>
        <taxon>Metazoa</taxon>
        <taxon>Chordata</taxon>
        <taxon>Craniata</taxon>
        <taxon>Vertebrata</taxon>
        <taxon>Euteleostomi</taxon>
        <taxon>Actinopterygii</taxon>
        <taxon>Neopterygii</taxon>
        <taxon>Teleostei</taxon>
        <taxon>Neoteleostei</taxon>
        <taxon>Acanthomorphata</taxon>
        <taxon>Eupercaria</taxon>
        <taxon>Perciformes</taxon>
        <taxon>Notothenioidei</taxon>
        <taxon>Channichthyidae</taxon>
        <taxon>Chaenocephalus</taxon>
    </lineage>
</organism>
<gene>
    <name evidence="1" type="ORF">KUCAC02_011652</name>
</gene>
<protein>
    <submittedName>
        <fullName evidence="1">Uncharacterized protein</fullName>
    </submittedName>
</protein>
<reference evidence="1" key="1">
    <citation type="submission" date="2022-05" db="EMBL/GenBank/DDBJ databases">
        <title>Chromosome-level genome of Chaenocephalus aceratus.</title>
        <authorList>
            <person name="Park H."/>
        </authorList>
    </citation>
    <scope>NUCLEOTIDE SEQUENCE</scope>
    <source>
        <strain evidence="1">KU_202001</strain>
    </source>
</reference>
<dbReference type="EMBL" id="CM043795">
    <property type="protein sequence ID" value="KAI4818307.1"/>
    <property type="molecule type" value="Genomic_DNA"/>
</dbReference>
<keyword evidence="2" id="KW-1185">Reference proteome</keyword>
<name>A0ACB9WX54_CHAAC</name>
<evidence type="ECO:0000313" key="2">
    <source>
        <dbReference type="Proteomes" id="UP001057452"/>
    </source>
</evidence>
<comment type="caution">
    <text evidence="1">The sequence shown here is derived from an EMBL/GenBank/DDBJ whole genome shotgun (WGS) entry which is preliminary data.</text>
</comment>
<proteinExistence type="predicted"/>
<evidence type="ECO:0000313" key="1">
    <source>
        <dbReference type="EMBL" id="KAI4818307.1"/>
    </source>
</evidence>